<feature type="transmembrane region" description="Helical" evidence="1">
    <location>
        <begin position="72"/>
        <end position="89"/>
    </location>
</feature>
<evidence type="ECO:0000313" key="4">
    <source>
        <dbReference type="Proteomes" id="UP000290848"/>
    </source>
</evidence>
<protein>
    <submittedName>
        <fullName evidence="3">DUF4401 domain-containing protein</fullName>
    </submittedName>
</protein>
<sequence>MENKPVEKLLTEIESAEGEYFEADAVEIQQELARRASLYSGLGIKALSIAGGALAGVFFMTFLFSIGLNKSGTGMLVLGLACIAAALFLQRVINSLILDTAVISAYAIGHISFAAGLSHLHVDENFTALALCAISLASILLTESFMLVFIAVLVFNGGLLAFVLINDAHYFIFLLTAFLSITFTWVHLAESSILSGNRKLNILYNPVRAGLLFSFIGLLFVLAWRDFFVLHATPMWISSAIIIAAVMLVIQRILKTTPGISNKNHLLIYFFIFLLLLPCLFAPAIIGSVLILLLCFHTGHRSGLILAIMSFAFFVFLYYYDLGYTLLTKSAILFVSGLLFLLAWLVFKKQIKNYEKE</sequence>
<evidence type="ECO:0000259" key="2">
    <source>
        <dbReference type="Pfam" id="PF14351"/>
    </source>
</evidence>
<feature type="transmembrane region" description="Helical" evidence="1">
    <location>
        <begin position="303"/>
        <end position="320"/>
    </location>
</feature>
<feature type="transmembrane region" description="Helical" evidence="1">
    <location>
        <begin position="128"/>
        <end position="156"/>
    </location>
</feature>
<evidence type="ECO:0000256" key="1">
    <source>
        <dbReference type="SAM" id="Phobius"/>
    </source>
</evidence>
<feature type="transmembrane region" description="Helical" evidence="1">
    <location>
        <begin position="236"/>
        <end position="254"/>
    </location>
</feature>
<name>A0A4Q0MAW5_9SPHI</name>
<keyword evidence="1" id="KW-0472">Membrane</keyword>
<gene>
    <name evidence="3" type="ORF">EKH83_07070</name>
</gene>
<feature type="transmembrane region" description="Helical" evidence="1">
    <location>
        <begin position="168"/>
        <end position="186"/>
    </location>
</feature>
<dbReference type="AlphaFoldDB" id="A0A4Q0MAW5"/>
<reference evidence="3 4" key="1">
    <citation type="submission" date="2018-12" db="EMBL/GenBank/DDBJ databases">
        <title>The Draft Genome Sequence of the Soil Bacterium Pedobacter tournemirensis R1.</title>
        <authorList>
            <person name="He J."/>
        </authorList>
    </citation>
    <scope>NUCLEOTIDE SEQUENCE [LARGE SCALE GENOMIC DNA]</scope>
    <source>
        <strain evidence="3 4">R1</strain>
    </source>
</reference>
<organism evidence="3 4">
    <name type="scientific">Arcticibacter tournemirensis</name>
    <dbReference type="NCBI Taxonomy" id="699437"/>
    <lineage>
        <taxon>Bacteria</taxon>
        <taxon>Pseudomonadati</taxon>
        <taxon>Bacteroidota</taxon>
        <taxon>Sphingobacteriia</taxon>
        <taxon>Sphingobacteriales</taxon>
        <taxon>Sphingobacteriaceae</taxon>
        <taxon>Arcticibacter</taxon>
    </lineage>
</organism>
<dbReference type="EMBL" id="RXOC01000004">
    <property type="protein sequence ID" value="RXF70407.1"/>
    <property type="molecule type" value="Genomic_DNA"/>
</dbReference>
<feature type="transmembrane region" description="Helical" evidence="1">
    <location>
        <begin position="266"/>
        <end position="296"/>
    </location>
</feature>
<dbReference type="InterPro" id="IPR025513">
    <property type="entry name" value="DUF4401"/>
</dbReference>
<feature type="domain" description="DUF4401" evidence="2">
    <location>
        <begin position="44"/>
        <end position="349"/>
    </location>
</feature>
<accession>A0A4Q0MAW5</accession>
<evidence type="ECO:0000313" key="3">
    <source>
        <dbReference type="EMBL" id="RXF70407.1"/>
    </source>
</evidence>
<keyword evidence="1" id="KW-1133">Transmembrane helix</keyword>
<comment type="caution">
    <text evidence="3">The sequence shown here is derived from an EMBL/GenBank/DDBJ whole genome shotgun (WGS) entry which is preliminary data.</text>
</comment>
<feature type="transmembrane region" description="Helical" evidence="1">
    <location>
        <begin position="96"/>
        <end position="116"/>
    </location>
</feature>
<feature type="transmembrane region" description="Helical" evidence="1">
    <location>
        <begin position="326"/>
        <end position="347"/>
    </location>
</feature>
<feature type="transmembrane region" description="Helical" evidence="1">
    <location>
        <begin position="42"/>
        <end position="66"/>
    </location>
</feature>
<dbReference type="Pfam" id="PF14351">
    <property type="entry name" value="DUF4401"/>
    <property type="match status" value="1"/>
</dbReference>
<proteinExistence type="predicted"/>
<dbReference type="Proteomes" id="UP000290848">
    <property type="component" value="Unassembled WGS sequence"/>
</dbReference>
<feature type="transmembrane region" description="Helical" evidence="1">
    <location>
        <begin position="206"/>
        <end position="224"/>
    </location>
</feature>
<keyword evidence="1" id="KW-0812">Transmembrane</keyword>
<dbReference type="RefSeq" id="WP_128768713.1">
    <property type="nucleotide sequence ID" value="NZ_RXOC01000004.1"/>
</dbReference>